<accession>A0A843X6A3</accession>
<keyword evidence="3" id="KW-1185">Reference proteome</keyword>
<evidence type="ECO:0000313" key="2">
    <source>
        <dbReference type="EMBL" id="MQM15291.1"/>
    </source>
</evidence>
<keyword evidence="1" id="KW-0472">Membrane</keyword>
<dbReference type="Proteomes" id="UP000652761">
    <property type="component" value="Unassembled WGS sequence"/>
</dbReference>
<evidence type="ECO:0000313" key="3">
    <source>
        <dbReference type="Proteomes" id="UP000652761"/>
    </source>
</evidence>
<organism evidence="2 3">
    <name type="scientific">Colocasia esculenta</name>
    <name type="common">Wild taro</name>
    <name type="synonym">Arum esculentum</name>
    <dbReference type="NCBI Taxonomy" id="4460"/>
    <lineage>
        <taxon>Eukaryota</taxon>
        <taxon>Viridiplantae</taxon>
        <taxon>Streptophyta</taxon>
        <taxon>Embryophyta</taxon>
        <taxon>Tracheophyta</taxon>
        <taxon>Spermatophyta</taxon>
        <taxon>Magnoliopsida</taxon>
        <taxon>Liliopsida</taxon>
        <taxon>Araceae</taxon>
        <taxon>Aroideae</taxon>
        <taxon>Colocasieae</taxon>
        <taxon>Colocasia</taxon>
    </lineage>
</organism>
<dbReference type="AlphaFoldDB" id="A0A843X6A3"/>
<feature type="transmembrane region" description="Helical" evidence="1">
    <location>
        <begin position="80"/>
        <end position="99"/>
    </location>
</feature>
<gene>
    <name evidence="2" type="ORF">Taro_048233</name>
</gene>
<keyword evidence="1" id="KW-0812">Transmembrane</keyword>
<name>A0A843X6A3_COLES</name>
<sequence length="191" mass="21048">MGSGATFGVSGGVREVGSLQWWLAFQQGSGVSCRRVLLLLLGARVASVVAVFARAVVGFVLGLPIRVVVSRRLREPTCGVAFTGAGLWSAELVKVGVFARAKQMLMCRVAPLVECCDTCLWLFEGFLSLWDYFFVVYRLVALCSGDAFPELLAIVLVRVALRTISGLTVPWWFWWRLSQDLLALLLQFCLL</sequence>
<keyword evidence="1" id="KW-1133">Transmembrane helix</keyword>
<proteinExistence type="predicted"/>
<protein>
    <submittedName>
        <fullName evidence="2">Uncharacterized protein</fullName>
    </submittedName>
</protein>
<feature type="transmembrane region" description="Helical" evidence="1">
    <location>
        <begin position="120"/>
        <end position="140"/>
    </location>
</feature>
<evidence type="ECO:0000256" key="1">
    <source>
        <dbReference type="SAM" id="Phobius"/>
    </source>
</evidence>
<dbReference type="EMBL" id="NMUH01006448">
    <property type="protein sequence ID" value="MQM15291.1"/>
    <property type="molecule type" value="Genomic_DNA"/>
</dbReference>
<feature type="transmembrane region" description="Helical" evidence="1">
    <location>
        <begin position="36"/>
        <end position="60"/>
    </location>
</feature>
<feature type="transmembrane region" description="Helical" evidence="1">
    <location>
        <begin position="152"/>
        <end position="174"/>
    </location>
</feature>
<reference evidence="2" key="1">
    <citation type="submission" date="2017-07" db="EMBL/GenBank/DDBJ databases">
        <title>Taro Niue Genome Assembly and Annotation.</title>
        <authorList>
            <person name="Atibalentja N."/>
            <person name="Keating K."/>
            <person name="Fields C.J."/>
        </authorList>
    </citation>
    <scope>NUCLEOTIDE SEQUENCE</scope>
    <source>
        <strain evidence="2">Niue_2</strain>
        <tissue evidence="2">Leaf</tissue>
    </source>
</reference>
<comment type="caution">
    <text evidence="2">The sequence shown here is derived from an EMBL/GenBank/DDBJ whole genome shotgun (WGS) entry which is preliminary data.</text>
</comment>